<evidence type="ECO:0000256" key="4">
    <source>
        <dbReference type="SAM" id="SignalP"/>
    </source>
</evidence>
<sequence length="682" mass="77723">MAMKEHKKPSFLLGFALLLLLLMMMRSSQSMADAEMMKVKPTKARTRKVLEMEQDYPGEVPSIPSDYDYNDFYRRQGAVRLTFEKAIWSESETPPIHPSAFNGKDWGALELFRHFLFQGSGLSQVPILNPKTLRWVQPNSLVRYRGMIQDMLGNEFYAGAYKDGNLWRTNKFMDVSQYPMGSSPDMCIWERRLLYCVPVPGQSSWTEPSSEMEPNWSSQTREKRRRMDDEDDDPMDLVKMFLVKGMVPDDEIKSSPITKKMREDGLPSPSQSMDAKTTSSSSITSTFQSVDKDNLPCLVKIYDSPESELKLNDVFEFIGVLTFDSELAVEKDDNDDLSNSFYDDALVHLPPNKVPRLHCLIHRKLAVQDFLPGSPIIEPKPHLVKETREALFRHLTAVLGNDEVAAHFVLLHLLSKTTFSKTRTRGRISHFSRVHARVDDVAVGKLSLNLTGLNKESVSVFGTRLSDTFKNLLPFTNCMPLTLEYLNTASLAPKKDYQANRLVPGVLQLPEGSHLMVDETQLESGSLNSTGIENTKLLKNLIEFQKVEYDFQYYKVEMATDVQLLIFSEGKSNIVPADVIVPFQPSCLESTEIPVAEALEAWRWYLATVRSLPHSIGSEIQKVVEDDLVAARQTDRSLGSRDFSRWLTMARLISSSFGETSLSKEHWEMVKEMERLRRERLK</sequence>
<evidence type="ECO:0000256" key="1">
    <source>
        <dbReference type="ARBA" id="ARBA00004123"/>
    </source>
</evidence>
<evidence type="ECO:0000256" key="3">
    <source>
        <dbReference type="SAM" id="MobiDB-lite"/>
    </source>
</evidence>
<dbReference type="GO" id="GO:0003682">
    <property type="term" value="F:chromatin binding"/>
    <property type="evidence" value="ECO:0007669"/>
    <property type="project" value="TreeGrafter"/>
</dbReference>
<comment type="subcellular location">
    <subcellularLocation>
        <location evidence="1">Nucleus</location>
    </subcellularLocation>
</comment>
<evidence type="ECO:0000256" key="2">
    <source>
        <dbReference type="ARBA" id="ARBA00023242"/>
    </source>
</evidence>
<proteinExistence type="predicted"/>
<dbReference type="GO" id="GO:0006261">
    <property type="term" value="P:DNA-templated DNA replication"/>
    <property type="evidence" value="ECO:0007669"/>
    <property type="project" value="TreeGrafter"/>
</dbReference>
<keyword evidence="4" id="KW-0732">Signal</keyword>
<protein>
    <recommendedName>
        <fullName evidence="7">Mini-chromosome maintenance complex-binding protein</fullName>
    </recommendedName>
</protein>
<dbReference type="GO" id="GO:0005634">
    <property type="term" value="C:nucleus"/>
    <property type="evidence" value="ECO:0007669"/>
    <property type="project" value="UniProtKB-SubCell"/>
</dbReference>
<dbReference type="EMBL" id="KZ663200">
    <property type="protein sequence ID" value="PPS14975.1"/>
    <property type="molecule type" value="Genomic_DNA"/>
</dbReference>
<name>A0A2P5YHA4_GOSBA</name>
<evidence type="ECO:0000313" key="5">
    <source>
        <dbReference type="EMBL" id="PPS14975.1"/>
    </source>
</evidence>
<dbReference type="InterPro" id="IPR019140">
    <property type="entry name" value="MCM_complex-bd"/>
</dbReference>
<gene>
    <name evidence="5" type="ORF">GOBAR_AA05571</name>
</gene>
<evidence type="ECO:0000313" key="6">
    <source>
        <dbReference type="Proteomes" id="UP000239757"/>
    </source>
</evidence>
<evidence type="ECO:0008006" key="7">
    <source>
        <dbReference type="Google" id="ProtNLM"/>
    </source>
</evidence>
<dbReference type="PANTHER" id="PTHR13489:SF0">
    <property type="entry name" value="MINI-CHROMOSOME MAINTENANCE COMPLEX-BINDING PROTEIN"/>
    <property type="match status" value="1"/>
</dbReference>
<dbReference type="Pfam" id="PF09739">
    <property type="entry name" value="MCM_bind"/>
    <property type="match status" value="1"/>
</dbReference>
<organism evidence="5 6">
    <name type="scientific">Gossypium barbadense</name>
    <name type="common">Sea Island cotton</name>
    <name type="synonym">Hibiscus barbadensis</name>
    <dbReference type="NCBI Taxonomy" id="3634"/>
    <lineage>
        <taxon>Eukaryota</taxon>
        <taxon>Viridiplantae</taxon>
        <taxon>Streptophyta</taxon>
        <taxon>Embryophyta</taxon>
        <taxon>Tracheophyta</taxon>
        <taxon>Spermatophyta</taxon>
        <taxon>Magnoliopsida</taxon>
        <taxon>eudicotyledons</taxon>
        <taxon>Gunneridae</taxon>
        <taxon>Pentapetalae</taxon>
        <taxon>rosids</taxon>
        <taxon>malvids</taxon>
        <taxon>Malvales</taxon>
        <taxon>Malvaceae</taxon>
        <taxon>Malvoideae</taxon>
        <taxon>Gossypium</taxon>
    </lineage>
</organism>
<feature type="signal peptide" evidence="4">
    <location>
        <begin position="1"/>
        <end position="30"/>
    </location>
</feature>
<dbReference type="Proteomes" id="UP000239757">
    <property type="component" value="Unassembled WGS sequence"/>
</dbReference>
<dbReference type="OrthoDB" id="329666at2759"/>
<feature type="region of interest" description="Disordered" evidence="3">
    <location>
        <begin position="251"/>
        <end position="285"/>
    </location>
</feature>
<reference evidence="5 6" key="1">
    <citation type="submission" date="2015-01" db="EMBL/GenBank/DDBJ databases">
        <title>Genome of allotetraploid Gossypium barbadense reveals genomic plasticity and fiber elongation in cotton evolution.</title>
        <authorList>
            <person name="Chen X."/>
            <person name="Liu X."/>
            <person name="Zhao B."/>
            <person name="Zheng H."/>
            <person name="Hu Y."/>
            <person name="Lu G."/>
            <person name="Yang C."/>
            <person name="Chen J."/>
            <person name="Shan C."/>
            <person name="Zhang L."/>
            <person name="Zhou Y."/>
            <person name="Wang L."/>
            <person name="Guo W."/>
            <person name="Bai Y."/>
            <person name="Ruan J."/>
            <person name="Shangguan X."/>
            <person name="Mao Y."/>
            <person name="Jiang J."/>
            <person name="Zhu Y."/>
            <person name="Lei J."/>
            <person name="Kang H."/>
            <person name="Chen S."/>
            <person name="He X."/>
            <person name="Wang R."/>
            <person name="Wang Y."/>
            <person name="Chen J."/>
            <person name="Wang L."/>
            <person name="Yu S."/>
            <person name="Wang B."/>
            <person name="Wei J."/>
            <person name="Song S."/>
            <person name="Lu X."/>
            <person name="Gao Z."/>
            <person name="Gu W."/>
            <person name="Deng X."/>
            <person name="Ma D."/>
            <person name="Wang S."/>
            <person name="Liang W."/>
            <person name="Fang L."/>
            <person name="Cai C."/>
            <person name="Zhu X."/>
            <person name="Zhou B."/>
            <person name="Zhang Y."/>
            <person name="Chen Z."/>
            <person name="Xu S."/>
            <person name="Zhu R."/>
            <person name="Wang S."/>
            <person name="Zhang T."/>
            <person name="Zhao G."/>
        </authorList>
    </citation>
    <scope>NUCLEOTIDE SEQUENCE [LARGE SCALE GENOMIC DNA]</scope>
    <source>
        <strain evidence="6">cv. Xinhai21</strain>
        <tissue evidence="5">Leaf</tissue>
    </source>
</reference>
<feature type="chain" id="PRO_5015110074" description="Mini-chromosome maintenance complex-binding protein" evidence="4">
    <location>
        <begin position="31"/>
        <end position="682"/>
    </location>
</feature>
<dbReference type="PANTHER" id="PTHR13489">
    <property type="entry name" value="MINI-CHROMOSOME MAINTENANCE COMPLEX-BINDING PROTEIN"/>
    <property type="match status" value="1"/>
</dbReference>
<dbReference type="AlphaFoldDB" id="A0A2P5YHA4"/>
<accession>A0A2P5YHA4</accession>
<feature type="region of interest" description="Disordered" evidence="3">
    <location>
        <begin position="203"/>
        <end position="232"/>
    </location>
</feature>
<keyword evidence="2" id="KW-0539">Nucleus</keyword>